<feature type="compositionally biased region" description="Basic and acidic residues" evidence="1">
    <location>
        <begin position="1248"/>
        <end position="1264"/>
    </location>
</feature>
<feature type="domain" description="Exportin-5 C-terminal" evidence="2">
    <location>
        <begin position="410"/>
        <end position="1240"/>
    </location>
</feature>
<feature type="compositionally biased region" description="Polar residues" evidence="1">
    <location>
        <begin position="1283"/>
        <end position="1292"/>
    </location>
</feature>
<dbReference type="Gene3D" id="1.25.10.10">
    <property type="entry name" value="Leucine-rich Repeat Variant"/>
    <property type="match status" value="2"/>
</dbReference>
<dbReference type="InterPro" id="IPR045478">
    <property type="entry name" value="Exportin-5_C"/>
</dbReference>
<dbReference type="GO" id="GO:0006405">
    <property type="term" value="P:RNA export from nucleus"/>
    <property type="evidence" value="ECO:0007669"/>
    <property type="project" value="TreeGrafter"/>
</dbReference>
<dbReference type="Pfam" id="PF19273">
    <property type="entry name" value="Exportin-5"/>
    <property type="match status" value="1"/>
</dbReference>
<dbReference type="SUPFAM" id="SSF48371">
    <property type="entry name" value="ARM repeat"/>
    <property type="match status" value="1"/>
</dbReference>
<keyword evidence="4" id="KW-1185">Reference proteome</keyword>
<evidence type="ECO:0000259" key="2">
    <source>
        <dbReference type="Pfam" id="PF19273"/>
    </source>
</evidence>
<dbReference type="EMBL" id="BSXN01000725">
    <property type="protein sequence ID" value="GME69611.1"/>
    <property type="molecule type" value="Genomic_DNA"/>
</dbReference>
<dbReference type="GO" id="GO:0042565">
    <property type="term" value="C:RNA nuclear export complex"/>
    <property type="evidence" value="ECO:0007669"/>
    <property type="project" value="TreeGrafter"/>
</dbReference>
<dbReference type="GO" id="GO:0005634">
    <property type="term" value="C:nucleus"/>
    <property type="evidence" value="ECO:0007669"/>
    <property type="project" value="TreeGrafter"/>
</dbReference>
<dbReference type="PANTHER" id="PTHR11223">
    <property type="entry name" value="EXPORTIN 1/5"/>
    <property type="match status" value="1"/>
</dbReference>
<evidence type="ECO:0000313" key="4">
    <source>
        <dbReference type="Proteomes" id="UP001165120"/>
    </source>
</evidence>
<evidence type="ECO:0000313" key="3">
    <source>
        <dbReference type="EMBL" id="GME69611.1"/>
    </source>
</evidence>
<feature type="compositionally biased region" description="Low complexity" evidence="1">
    <location>
        <begin position="154"/>
        <end position="168"/>
    </location>
</feature>
<feature type="region of interest" description="Disordered" evidence="1">
    <location>
        <begin position="154"/>
        <end position="173"/>
    </location>
</feature>
<dbReference type="GO" id="GO:0005737">
    <property type="term" value="C:cytoplasm"/>
    <property type="evidence" value="ECO:0007669"/>
    <property type="project" value="TreeGrafter"/>
</dbReference>
<comment type="caution">
    <text evidence="3">The sequence shown here is derived from an EMBL/GenBank/DDBJ whole genome shotgun (WGS) entry which is preliminary data.</text>
</comment>
<proteinExistence type="predicted"/>
<dbReference type="GO" id="GO:0005049">
    <property type="term" value="F:nuclear export signal receptor activity"/>
    <property type="evidence" value="ECO:0007669"/>
    <property type="project" value="InterPro"/>
</dbReference>
<reference evidence="3" key="1">
    <citation type="submission" date="2023-04" db="EMBL/GenBank/DDBJ databases">
        <title>Candida boidinii NBRC 10035.</title>
        <authorList>
            <person name="Ichikawa N."/>
            <person name="Sato H."/>
            <person name="Tonouchi N."/>
        </authorList>
    </citation>
    <scope>NUCLEOTIDE SEQUENCE</scope>
    <source>
        <strain evidence="3">NBRC 10035</strain>
    </source>
</reference>
<dbReference type="InterPro" id="IPR045065">
    <property type="entry name" value="XPO1/5"/>
</dbReference>
<dbReference type="InterPro" id="IPR016024">
    <property type="entry name" value="ARM-type_fold"/>
</dbReference>
<sequence length="1292" mass="149841">MDSNGVSQVVGSLEVIYNPRSTNTDRHKAQDFLETIKHLPESPYWGYQLALPDNKYDYIVRHYGLNLLLNAIALDYPSWNIEKRVAVRQWVVELATKISKTDPHYMKEKVAFLWVAVAKRCWGACLANIEEEKAQQQQQQQHQQQEQLNSNLLQDTNNNNISTDDNSNLKNLQNPNRIITEDEKLESWADMDSNILELWNHSLETRELSLIIFRVFFEDVYLLDDPIVSSRNNILSSLCPEVVTSEAILLLKYEPNDSLRLFAASNEGWLIRWSNFFKDCLEYLFAKKRENLSDINKNLTNGYSDDEIYKTYSKFITRMLQVFKTCLYWILPIAFREVGLLESLSRCLMLPETKIKTLVIDCLQVLFTRSYSEEIDFNEVTGAIFQTEGLSMLLQLFKSIQLDPDDIDEVKYTLLKKLVEMIVGLSECIQTNDSNYKFKLPPTADISNYLKLVLETTKHESLVVSSLSLQFWCSMLRIDELSNKPEFEQIMPDLLESSANRLINYTDYDEEYSVKRFLEIDFESQPEAATFLNNYKKMTDDIVRIIICKKPSDSLQWLANRLNKFYSSPIGEQILSDPKLIYKGKNSDAFIYGYSQFVVIEACVRGISRWLIWYQEDDFETKKQYLISQIDELCKMLMLLQVRDPMLLRKQIQTLVQFTPLLKDVSSTMFSVLEKVIESCTFDYPENATDEDRELIRDLRTSGGTELNRLAYLMPESLKNILPDLENVISNILSSKKLSDHEAVAFKSFLLVVSQRSSIPNKSERFSNIVDPELAAWSDPVTEKGLLELHWFMERLGIVKIAEYFQERGITADTNLLQAEMDQKGRYLKTELKDHWSSVFPIRATRIFIQYSIEKLDHDSDTYKDLLNLWKPRIEPILPHILQLIYQIQAYHNPKNWEGLPSEVQSFVKYSCMERFWQQGVSIQSKESFMDESVKAMHTLRDFADSVGHIVRYTREYAYLTISSISELEETLYEIPNMATTLWKALAGDSVGITLHSWRHMINLVLRSIIKNCPSKFIEPFFTELLPQVLSKIDSLLMEKWELVYRKGLQLEGTESDEQLSEEMMEEHMLRQLTAVVDRMLIDLVGQSSNNLSSRQIETRRVICKDKATLGALLQLLCHIIMFKDTRCSFNAILVVRHLLEEISGKDDEVDKFLCDSLIQALLHVLMDNFYVDVHPEAAYALTILYIGLRSKSAYPAVALQKLVPTLSTEKITEFESLLISVKSFKQRRNAFLQFIASFKNETDDQDSENRKLQERNKQLESARRSKKTNGGNVMDDPFVENGTLNNLFGDS</sequence>
<organism evidence="3 4">
    <name type="scientific">Candida boidinii</name>
    <name type="common">Yeast</name>
    <dbReference type="NCBI Taxonomy" id="5477"/>
    <lineage>
        <taxon>Eukaryota</taxon>
        <taxon>Fungi</taxon>
        <taxon>Dikarya</taxon>
        <taxon>Ascomycota</taxon>
        <taxon>Saccharomycotina</taxon>
        <taxon>Pichiomycetes</taxon>
        <taxon>Pichiales</taxon>
        <taxon>Pichiaceae</taxon>
        <taxon>Ogataea</taxon>
        <taxon>Ogataea/Candida clade</taxon>
    </lineage>
</organism>
<dbReference type="PANTHER" id="PTHR11223:SF3">
    <property type="entry name" value="EXPORTIN-5"/>
    <property type="match status" value="1"/>
</dbReference>
<dbReference type="GO" id="GO:0006611">
    <property type="term" value="P:protein export from nucleus"/>
    <property type="evidence" value="ECO:0007669"/>
    <property type="project" value="InterPro"/>
</dbReference>
<evidence type="ECO:0000256" key="1">
    <source>
        <dbReference type="SAM" id="MobiDB-lite"/>
    </source>
</evidence>
<protein>
    <submittedName>
        <fullName evidence="3">Unnamed protein product</fullName>
    </submittedName>
</protein>
<dbReference type="Proteomes" id="UP001165120">
    <property type="component" value="Unassembled WGS sequence"/>
</dbReference>
<gene>
    <name evidence="3" type="ORF">Cboi02_000244100</name>
</gene>
<feature type="region of interest" description="Disordered" evidence="1">
    <location>
        <begin position="1246"/>
        <end position="1292"/>
    </location>
</feature>
<name>A0A9W6SYX1_CANBO</name>
<dbReference type="GO" id="GO:0003723">
    <property type="term" value="F:RNA binding"/>
    <property type="evidence" value="ECO:0007669"/>
    <property type="project" value="TreeGrafter"/>
</dbReference>
<accession>A0A9W6SYX1</accession>
<dbReference type="InterPro" id="IPR011989">
    <property type="entry name" value="ARM-like"/>
</dbReference>